<dbReference type="Proteomes" id="UP000053176">
    <property type="component" value="Unassembled WGS sequence"/>
</dbReference>
<proteinExistence type="predicted"/>
<evidence type="ECO:0000313" key="2">
    <source>
        <dbReference type="EMBL" id="KUM25794.1"/>
    </source>
</evidence>
<organism evidence="2 3">
    <name type="scientific">Rhizobium loti</name>
    <name type="common">Mesorhizobium loti</name>
    <dbReference type="NCBI Taxonomy" id="381"/>
    <lineage>
        <taxon>Bacteria</taxon>
        <taxon>Pseudomonadati</taxon>
        <taxon>Pseudomonadota</taxon>
        <taxon>Alphaproteobacteria</taxon>
        <taxon>Hyphomicrobiales</taxon>
        <taxon>Phyllobacteriaceae</taxon>
        <taxon>Mesorhizobium</taxon>
    </lineage>
</organism>
<gene>
    <name evidence="2" type="ORF">AU467_24830</name>
</gene>
<evidence type="ECO:0000259" key="1">
    <source>
        <dbReference type="Pfam" id="PF06568"/>
    </source>
</evidence>
<dbReference type="InterPro" id="IPR009506">
    <property type="entry name" value="YjiS-like"/>
</dbReference>
<name>A0A101KRL9_RHILI</name>
<dbReference type="AlphaFoldDB" id="A0A101KRL9"/>
<dbReference type="EMBL" id="LPWA01000113">
    <property type="protein sequence ID" value="KUM25794.1"/>
    <property type="molecule type" value="Genomic_DNA"/>
</dbReference>
<evidence type="ECO:0000313" key="3">
    <source>
        <dbReference type="Proteomes" id="UP000053176"/>
    </source>
</evidence>
<comment type="caution">
    <text evidence="2">The sequence shown here is derived from an EMBL/GenBank/DDBJ whole genome shotgun (WGS) entry which is preliminary data.</text>
</comment>
<dbReference type="Pfam" id="PF06568">
    <property type="entry name" value="YjiS-like"/>
    <property type="match status" value="1"/>
</dbReference>
<dbReference type="OrthoDB" id="8244198at2"/>
<accession>A0A101KRL9</accession>
<reference evidence="2 3" key="1">
    <citation type="submission" date="2015-12" db="EMBL/GenBank/DDBJ databases">
        <title>Draft genome sequence of Mesorhizobium sp. UFLA 01-765, a multitolerant efficient symbiont and plant-growth promoting strain isolated from Zn-mining soil using Leucaena leucocephala as a trap plant.</title>
        <authorList>
            <person name="Rangel W.M."/>
            <person name="Thijs S."/>
            <person name="Longatti S.M."/>
            <person name="Moreira F.M."/>
            <person name="Weyens N."/>
            <person name="Vangronsveld J."/>
            <person name="Van Hamme J.D."/>
            <person name="Bottos E.M."/>
            <person name="Rineau F."/>
        </authorList>
    </citation>
    <scope>NUCLEOTIDE SEQUENCE [LARGE SCALE GENOMIC DNA]</scope>
    <source>
        <strain evidence="2 3">UFLA 01-765</strain>
    </source>
</reference>
<feature type="domain" description="YjiS-like" evidence="1">
    <location>
        <begin position="48"/>
        <end position="73"/>
    </location>
</feature>
<sequence length="90" mass="10325">MTTTVKSMLPYARTFAISTANTWRRRSSSGVGRVFYKVAFWCQGEVLRIATINELNRLNDHYLEDVGIDRDDICLIVDAMVKRRASRISP</sequence>
<protein>
    <recommendedName>
        <fullName evidence="1">YjiS-like domain-containing protein</fullName>
    </recommendedName>
</protein>